<evidence type="ECO:0000313" key="11">
    <source>
        <dbReference type="EMBL" id="TJZ59314.1"/>
    </source>
</evidence>
<evidence type="ECO:0000256" key="9">
    <source>
        <dbReference type="SAM" id="SignalP"/>
    </source>
</evidence>
<dbReference type="SUPFAM" id="SSF55399">
    <property type="entry name" value="Subtilisin inhibitor"/>
    <property type="match status" value="1"/>
</dbReference>
<evidence type="ECO:0000259" key="10">
    <source>
        <dbReference type="Pfam" id="PF00720"/>
    </source>
</evidence>
<dbReference type="PRINTS" id="PR00294">
    <property type="entry name" value="SSBTLNINHBTR"/>
</dbReference>
<dbReference type="AlphaFoldDB" id="A0A4U0P9B7"/>
<gene>
    <name evidence="11" type="ORF">FCH28_04295</name>
</gene>
<name>A0A4U0P9B7_9ACTN</name>
<dbReference type="RefSeq" id="WP_136738265.1">
    <property type="nucleotide sequence ID" value="NZ_SUMB01000001.1"/>
</dbReference>
<dbReference type="Gene3D" id="3.30.350.10">
    <property type="entry name" value="Subtilisin inhibitor-like"/>
    <property type="match status" value="1"/>
</dbReference>
<comment type="subunit">
    <text evidence="3">Homodimer.</text>
</comment>
<evidence type="ECO:0000256" key="4">
    <source>
        <dbReference type="ARBA" id="ARBA00022525"/>
    </source>
</evidence>
<evidence type="ECO:0000256" key="5">
    <source>
        <dbReference type="ARBA" id="ARBA00022690"/>
    </source>
</evidence>
<evidence type="ECO:0000313" key="12">
    <source>
        <dbReference type="Proteomes" id="UP000308697"/>
    </source>
</evidence>
<feature type="domain" description="Subtilisin inhibitor" evidence="10">
    <location>
        <begin position="52"/>
        <end position="120"/>
    </location>
</feature>
<dbReference type="InterPro" id="IPR000691">
    <property type="entry name" value="Prot_inh_I16_SSI"/>
</dbReference>
<feature type="chain" id="PRO_5038414481" evidence="9">
    <location>
        <begin position="32"/>
        <end position="135"/>
    </location>
</feature>
<keyword evidence="6 8" id="KW-0722">Serine protease inhibitor</keyword>
<keyword evidence="9" id="KW-0732">Signal</keyword>
<evidence type="ECO:0000256" key="8">
    <source>
        <dbReference type="RuleBase" id="RU003471"/>
    </source>
</evidence>
<proteinExistence type="inferred from homology"/>
<evidence type="ECO:0000256" key="3">
    <source>
        <dbReference type="ARBA" id="ARBA00011738"/>
    </source>
</evidence>
<accession>A0A4U0P9B7</accession>
<comment type="similarity">
    <text evidence="2 8">Belongs to the protease inhibitor I16 (SSI) family.</text>
</comment>
<dbReference type="InterPro" id="IPR036819">
    <property type="entry name" value="Subtilisin_inhibitor-like_sf"/>
</dbReference>
<dbReference type="InterPro" id="IPR023549">
    <property type="entry name" value="Subtilisin_inhibitor"/>
</dbReference>
<comment type="subcellular location">
    <subcellularLocation>
        <location evidence="1">Secreted</location>
    </subcellularLocation>
</comment>
<feature type="signal peptide" evidence="9">
    <location>
        <begin position="1"/>
        <end position="31"/>
    </location>
</feature>
<organism evidence="11 12">
    <name type="scientific">Streptomyces piniterrae</name>
    <dbReference type="NCBI Taxonomy" id="2571125"/>
    <lineage>
        <taxon>Bacteria</taxon>
        <taxon>Bacillati</taxon>
        <taxon>Actinomycetota</taxon>
        <taxon>Actinomycetes</taxon>
        <taxon>Kitasatosporales</taxon>
        <taxon>Streptomycetaceae</taxon>
        <taxon>Streptomyces</taxon>
    </lineage>
</organism>
<keyword evidence="7" id="KW-1015">Disulfide bond</keyword>
<comment type="caution">
    <text evidence="11">The sequence shown here is derived from an EMBL/GenBank/DDBJ whole genome shotgun (WGS) entry which is preliminary data.</text>
</comment>
<evidence type="ECO:0000256" key="7">
    <source>
        <dbReference type="ARBA" id="ARBA00023157"/>
    </source>
</evidence>
<dbReference type="OrthoDB" id="4567948at2"/>
<dbReference type="InterPro" id="IPR006311">
    <property type="entry name" value="TAT_signal"/>
</dbReference>
<dbReference type="EMBL" id="SUMB01000001">
    <property type="protein sequence ID" value="TJZ59314.1"/>
    <property type="molecule type" value="Genomic_DNA"/>
</dbReference>
<dbReference type="GO" id="GO:0004867">
    <property type="term" value="F:serine-type endopeptidase inhibitor activity"/>
    <property type="evidence" value="ECO:0007669"/>
    <property type="project" value="UniProtKB-KW"/>
</dbReference>
<keyword evidence="5 8" id="KW-0646">Protease inhibitor</keyword>
<dbReference type="Pfam" id="PF00720">
    <property type="entry name" value="SSI"/>
    <property type="match status" value="1"/>
</dbReference>
<reference evidence="11 12" key="1">
    <citation type="submission" date="2019-04" db="EMBL/GenBank/DDBJ databases">
        <title>Streptomyces piniterrae sp. nov., a heliquinomycin-producing actinomycete isolated from rhizosphere soil of Pinus yunnanensis.</title>
        <authorList>
            <person name="Zhuang X."/>
            <person name="Zhao J."/>
        </authorList>
    </citation>
    <scope>NUCLEOTIDE SEQUENCE [LARGE SCALE GENOMIC DNA]</scope>
    <source>
        <strain evidence="12">jys28</strain>
    </source>
</reference>
<evidence type="ECO:0000256" key="2">
    <source>
        <dbReference type="ARBA" id="ARBA00010472"/>
    </source>
</evidence>
<evidence type="ECO:0000256" key="6">
    <source>
        <dbReference type="ARBA" id="ARBA00022900"/>
    </source>
</evidence>
<evidence type="ECO:0000256" key="1">
    <source>
        <dbReference type="ARBA" id="ARBA00004613"/>
    </source>
</evidence>
<keyword evidence="12" id="KW-1185">Reference proteome</keyword>
<protein>
    <submittedName>
        <fullName evidence="11">Protease inhibitor</fullName>
    </submittedName>
</protein>
<dbReference type="GO" id="GO:0005576">
    <property type="term" value="C:extracellular region"/>
    <property type="evidence" value="ECO:0007669"/>
    <property type="project" value="UniProtKB-SubCell"/>
</dbReference>
<dbReference type="PROSITE" id="PS51318">
    <property type="entry name" value="TAT"/>
    <property type="match status" value="1"/>
</dbReference>
<keyword evidence="4" id="KW-0964">Secreted</keyword>
<dbReference type="Proteomes" id="UP000308697">
    <property type="component" value="Unassembled WGS sequence"/>
</dbReference>
<sequence length="135" mass="14257">MSVSRRRRFARATATAAAAVLTTLAAAPADAGEPAGDRGLFLTVSGYGDTWIRGVQLNCPDTRASHPHGAAACEALTRAGGDLDRLPEEPRPCTKEYDPVSVSAIGTWNGKPVDWRKSFPSPCTLDAGTGPVFRF</sequence>